<dbReference type="Proteomes" id="UP000016088">
    <property type="component" value="Unassembled WGS sequence"/>
</dbReference>
<organism evidence="2 3">
    <name type="scientific">Schizosaccharomyces octosporus (strain yFS286)</name>
    <name type="common">Fission yeast</name>
    <name type="synonym">Octosporomyces octosporus</name>
    <dbReference type="NCBI Taxonomy" id="483514"/>
    <lineage>
        <taxon>Eukaryota</taxon>
        <taxon>Fungi</taxon>
        <taxon>Dikarya</taxon>
        <taxon>Ascomycota</taxon>
        <taxon>Taphrinomycotina</taxon>
        <taxon>Schizosaccharomycetes</taxon>
        <taxon>Schizosaccharomycetales</taxon>
        <taxon>Schizosaccharomycetaceae</taxon>
        <taxon>Schizosaccharomyces</taxon>
    </lineage>
</organism>
<evidence type="ECO:0000313" key="2">
    <source>
        <dbReference type="EMBL" id="EPX71802.1"/>
    </source>
</evidence>
<feature type="region of interest" description="Disordered" evidence="1">
    <location>
        <begin position="57"/>
        <end position="80"/>
    </location>
</feature>
<dbReference type="EMBL" id="KE503207">
    <property type="protein sequence ID" value="EPX71802.1"/>
    <property type="molecule type" value="Genomic_DNA"/>
</dbReference>
<dbReference type="AlphaFoldDB" id="S9PUY1"/>
<accession>S9PUY1</accession>
<proteinExistence type="predicted"/>
<sequence>MLGGSESESNLFISYEGGICLCMLRSIPMGFPDLASTSCVCLMKHSVLARYSSLNPFEFIDDGDDNKQKNQRPIRSSSVE</sequence>
<dbReference type="GeneID" id="25033911"/>
<dbReference type="HOGENOM" id="CLU_2591155_0_0_1"/>
<evidence type="ECO:0000256" key="1">
    <source>
        <dbReference type="SAM" id="MobiDB-lite"/>
    </source>
</evidence>
<keyword evidence="3" id="KW-1185">Reference proteome</keyword>
<dbReference type="RefSeq" id="XP_013019527.1">
    <property type="nucleotide sequence ID" value="XM_013164073.1"/>
</dbReference>
<dbReference type="VEuPathDB" id="FungiDB:SOCG_05412"/>
<protein>
    <submittedName>
        <fullName evidence="2">Uncharacterized protein</fullName>
    </submittedName>
</protein>
<gene>
    <name evidence="2" type="ORF">SOCG_05412</name>
</gene>
<feature type="compositionally biased region" description="Polar residues" evidence="1">
    <location>
        <begin position="71"/>
        <end position="80"/>
    </location>
</feature>
<evidence type="ECO:0000313" key="3">
    <source>
        <dbReference type="Proteomes" id="UP000016088"/>
    </source>
</evidence>
<reference evidence="2 3" key="1">
    <citation type="journal article" date="2011" name="Science">
        <title>Comparative functional genomics of the fission yeasts.</title>
        <authorList>
            <person name="Rhind N."/>
            <person name="Chen Z."/>
            <person name="Yassour M."/>
            <person name="Thompson D.A."/>
            <person name="Haas B.J."/>
            <person name="Habib N."/>
            <person name="Wapinski I."/>
            <person name="Roy S."/>
            <person name="Lin M.F."/>
            <person name="Heiman D.I."/>
            <person name="Young S.K."/>
            <person name="Furuya K."/>
            <person name="Guo Y."/>
            <person name="Pidoux A."/>
            <person name="Chen H.M."/>
            <person name="Robbertse B."/>
            <person name="Goldberg J.M."/>
            <person name="Aoki K."/>
            <person name="Bayne E.H."/>
            <person name="Berlin A.M."/>
            <person name="Desjardins C.A."/>
            <person name="Dobbs E."/>
            <person name="Dukaj L."/>
            <person name="Fan L."/>
            <person name="FitzGerald M.G."/>
            <person name="French C."/>
            <person name="Gujja S."/>
            <person name="Hansen K."/>
            <person name="Keifenheim D."/>
            <person name="Levin J.Z."/>
            <person name="Mosher R.A."/>
            <person name="Mueller C.A."/>
            <person name="Pfiffner J."/>
            <person name="Priest M."/>
            <person name="Russ C."/>
            <person name="Smialowska A."/>
            <person name="Swoboda P."/>
            <person name="Sykes S.M."/>
            <person name="Vaughn M."/>
            <person name="Vengrova S."/>
            <person name="Yoder R."/>
            <person name="Zeng Q."/>
            <person name="Allshire R."/>
            <person name="Baulcombe D."/>
            <person name="Birren B.W."/>
            <person name="Brown W."/>
            <person name="Ekwall K."/>
            <person name="Kellis M."/>
            <person name="Leatherwood J."/>
            <person name="Levin H."/>
            <person name="Margalit H."/>
            <person name="Martienssen R."/>
            <person name="Nieduszynski C.A."/>
            <person name="Spatafora J.W."/>
            <person name="Friedman N."/>
            <person name="Dalgaard J.Z."/>
            <person name="Baumann P."/>
            <person name="Niki H."/>
            <person name="Regev A."/>
            <person name="Nusbaum C."/>
        </authorList>
    </citation>
    <scope>NUCLEOTIDE SEQUENCE [LARGE SCALE GENOMIC DNA]</scope>
    <source>
        <strain evidence="3">yFS286</strain>
    </source>
</reference>
<name>S9PUY1_SCHOY</name>